<comment type="caution">
    <text evidence="1">The sequence shown here is derived from an EMBL/GenBank/DDBJ whole genome shotgun (WGS) entry which is preliminary data.</text>
</comment>
<dbReference type="AlphaFoldDB" id="A0A533QFK0"/>
<evidence type="ECO:0000313" key="1">
    <source>
        <dbReference type="EMBL" id="TLD41411.1"/>
    </source>
</evidence>
<name>A0A533QFK0_9BACT</name>
<reference evidence="1 2" key="1">
    <citation type="submission" date="2019-04" db="EMBL/GenBank/DDBJ databases">
        <title>Genome of a novel bacterium Candidatus Jettenia ecosi reconstructed from metagenome of an anammox bioreactor.</title>
        <authorList>
            <person name="Mardanov A.V."/>
            <person name="Beletsky A.V."/>
            <person name="Ravin N.V."/>
            <person name="Botchkova E.A."/>
            <person name="Litti Y.V."/>
            <person name="Nozhevnikova A.N."/>
        </authorList>
    </citation>
    <scope>NUCLEOTIDE SEQUENCE [LARGE SCALE GENOMIC DNA]</scope>
    <source>
        <strain evidence="1">J2</strain>
    </source>
</reference>
<gene>
    <name evidence="1" type="ORF">JETT_2313</name>
</gene>
<accession>A0A533QFK0</accession>
<sequence length="106" mass="12018">MINQKILNSLAILAAGYAKRWMEGNLYDKAFETKFGEKLKNLDKKSAYGIEFGLNFLTTILDQKFRDDTALKKFIKEIGMDAASELSKRLINGTREASSDSVEFIE</sequence>
<dbReference type="Proteomes" id="UP000319783">
    <property type="component" value="Unassembled WGS sequence"/>
</dbReference>
<organism evidence="1 2">
    <name type="scientific">Candidatus Jettenia ecosi</name>
    <dbReference type="NCBI Taxonomy" id="2494326"/>
    <lineage>
        <taxon>Bacteria</taxon>
        <taxon>Pseudomonadati</taxon>
        <taxon>Planctomycetota</taxon>
        <taxon>Candidatus Brocadiia</taxon>
        <taxon>Candidatus Brocadiales</taxon>
        <taxon>Candidatus Brocadiaceae</taxon>
        <taxon>Candidatus Jettenia</taxon>
    </lineage>
</organism>
<protein>
    <submittedName>
        <fullName evidence="1">Uncharacterized protein</fullName>
    </submittedName>
</protein>
<evidence type="ECO:0000313" key="2">
    <source>
        <dbReference type="Proteomes" id="UP000319783"/>
    </source>
</evidence>
<proteinExistence type="predicted"/>
<dbReference type="EMBL" id="SULG01000049">
    <property type="protein sequence ID" value="TLD41411.1"/>
    <property type="molecule type" value="Genomic_DNA"/>
</dbReference>